<keyword evidence="1" id="KW-0808">Transferase</keyword>
<dbReference type="NCBIfam" id="NF012157">
    <property type="entry name" value="ANT_3pp_I"/>
    <property type="match status" value="1"/>
</dbReference>
<feature type="domain" description="Polymerase beta nucleotidyltransferase" evidence="6">
    <location>
        <begin position="27"/>
        <end position="73"/>
    </location>
</feature>
<feature type="domain" description="Adenylyltransferase AadA C-terminal" evidence="5">
    <location>
        <begin position="154"/>
        <end position="254"/>
    </location>
</feature>
<evidence type="ECO:0000259" key="5">
    <source>
        <dbReference type="Pfam" id="PF13427"/>
    </source>
</evidence>
<organism evidence="7 8">
    <name type="scientific">Herminiimonas glaciei</name>
    <dbReference type="NCBI Taxonomy" id="523788"/>
    <lineage>
        <taxon>Bacteria</taxon>
        <taxon>Pseudomonadati</taxon>
        <taxon>Pseudomonadota</taxon>
        <taxon>Betaproteobacteria</taxon>
        <taxon>Burkholderiales</taxon>
        <taxon>Oxalobacteraceae</taxon>
        <taxon>Herminiimonas</taxon>
    </lineage>
</organism>
<dbReference type="SUPFAM" id="SSF81301">
    <property type="entry name" value="Nucleotidyltransferase"/>
    <property type="match status" value="1"/>
</dbReference>
<evidence type="ECO:0000256" key="1">
    <source>
        <dbReference type="ARBA" id="ARBA00022679"/>
    </source>
</evidence>
<dbReference type="Pfam" id="PF13427">
    <property type="entry name" value="AadA_C"/>
    <property type="match status" value="1"/>
</dbReference>
<evidence type="ECO:0000256" key="4">
    <source>
        <dbReference type="ARBA" id="ARBA00048566"/>
    </source>
</evidence>
<evidence type="ECO:0000259" key="6">
    <source>
        <dbReference type="Pfam" id="PF18765"/>
    </source>
</evidence>
<evidence type="ECO:0000313" key="7">
    <source>
        <dbReference type="EMBL" id="MFC7287569.1"/>
    </source>
</evidence>
<evidence type="ECO:0000256" key="2">
    <source>
        <dbReference type="ARBA" id="ARBA00035126"/>
    </source>
</evidence>
<dbReference type="InterPro" id="IPR041633">
    <property type="entry name" value="Polbeta"/>
</dbReference>
<dbReference type="Pfam" id="PF18765">
    <property type="entry name" value="Polbeta"/>
    <property type="match status" value="1"/>
</dbReference>
<dbReference type="InterPro" id="IPR025184">
    <property type="entry name" value="AadA_C"/>
</dbReference>
<dbReference type="RefSeq" id="WP_382270771.1">
    <property type="nucleotide sequence ID" value="NZ_JBHTBU010000001.1"/>
</dbReference>
<comment type="caution">
    <text evidence="7">The sequence shown here is derived from an EMBL/GenBank/DDBJ whole genome shotgun (WGS) entry which is preliminary data.</text>
</comment>
<proteinExistence type="predicted"/>
<gene>
    <name evidence="7" type="ORF">ACFQPC_05900</name>
</gene>
<comment type="catalytic activity">
    <reaction evidence="4">
        <text>streptomycin + ATP = 3''-O-adenylylstreptomycin + diphosphate</text>
        <dbReference type="Rhea" id="RHEA:20245"/>
        <dbReference type="ChEBI" id="CHEBI:30616"/>
        <dbReference type="ChEBI" id="CHEBI:33019"/>
        <dbReference type="ChEBI" id="CHEBI:58007"/>
        <dbReference type="ChEBI" id="CHEBI:58605"/>
        <dbReference type="EC" id="2.7.7.47"/>
    </reaction>
</comment>
<dbReference type="NCBIfam" id="NF010309">
    <property type="entry name" value="PRK13746.1"/>
    <property type="match status" value="1"/>
</dbReference>
<protein>
    <recommendedName>
        <fullName evidence="3">Aminoglycoside (3'') (9) adenylyltransferase</fullName>
        <ecNumber evidence="2">2.7.7.47</ecNumber>
    </recommendedName>
</protein>
<evidence type="ECO:0000313" key="8">
    <source>
        <dbReference type="Proteomes" id="UP001596542"/>
    </source>
</evidence>
<dbReference type="Proteomes" id="UP001596542">
    <property type="component" value="Unassembled WGS sequence"/>
</dbReference>
<dbReference type="EC" id="2.7.7.47" evidence="2"/>
<dbReference type="EMBL" id="JBHTBU010000001">
    <property type="protein sequence ID" value="MFC7287569.1"/>
    <property type="molecule type" value="Genomic_DNA"/>
</dbReference>
<keyword evidence="8" id="KW-1185">Reference proteome</keyword>
<dbReference type="InterPro" id="IPR043519">
    <property type="entry name" value="NT_sf"/>
</dbReference>
<dbReference type="Gene3D" id="3.30.460.10">
    <property type="entry name" value="Beta Polymerase, domain 2"/>
    <property type="match status" value="1"/>
</dbReference>
<sequence>MTNTIPGEIAAQLASAHTILARHLGDTLQAIHLFGSSVDGGLKAQSDIDLLVTVSRAPDEAVRRALMMELLSISAWPGTDDSLRALEVTVLAHEQVIPWRYPARRELQFGEWLREDLQAGIFEPAMIDPDLAILLTKARQHSVCLFGTPASVFFDPVPPKDFTRALVDTISQWNEEADWLGDEQTVVLALCRIWYSIVAGGIAPKDIAVAWVMQRAPDEHQAILQAAQASYLGTEPDQLPDRMQEVSAFIHYAKSVIANMRIS</sequence>
<name>A0ABW2I977_9BURK</name>
<reference evidence="8" key="1">
    <citation type="journal article" date="2019" name="Int. J. Syst. Evol. Microbiol.">
        <title>The Global Catalogue of Microorganisms (GCM) 10K type strain sequencing project: providing services to taxonomists for standard genome sequencing and annotation.</title>
        <authorList>
            <consortium name="The Broad Institute Genomics Platform"/>
            <consortium name="The Broad Institute Genome Sequencing Center for Infectious Disease"/>
            <person name="Wu L."/>
            <person name="Ma J."/>
        </authorList>
    </citation>
    <scope>NUCLEOTIDE SEQUENCE [LARGE SCALE GENOMIC DNA]</scope>
    <source>
        <strain evidence="8">KACC 12508</strain>
    </source>
</reference>
<accession>A0ABW2I977</accession>
<evidence type="ECO:0000256" key="3">
    <source>
        <dbReference type="ARBA" id="ARBA00035252"/>
    </source>
</evidence>
<dbReference type="CDD" id="cd05403">
    <property type="entry name" value="NT_KNTase_like"/>
    <property type="match status" value="1"/>
</dbReference>